<comment type="caution">
    <text evidence="3">The sequence shown here is derived from an EMBL/GenBank/DDBJ whole genome shotgun (WGS) entry which is preliminary data.</text>
</comment>
<dbReference type="InterPro" id="IPR041682">
    <property type="entry name" value="AAA_14"/>
</dbReference>
<feature type="domain" description="DUF4143" evidence="2">
    <location>
        <begin position="118"/>
        <end position="274"/>
    </location>
</feature>
<reference evidence="3" key="1">
    <citation type="submission" date="2020-07" db="EMBL/GenBank/DDBJ databases">
        <title>Huge and variable diversity of episymbiotic CPR bacteria and DPANN archaea in groundwater ecosystems.</title>
        <authorList>
            <person name="He C.Y."/>
            <person name="Keren R."/>
            <person name="Whittaker M."/>
            <person name="Farag I.F."/>
            <person name="Doudna J."/>
            <person name="Cate J.H.D."/>
            <person name="Banfield J.F."/>
        </authorList>
    </citation>
    <scope>NUCLEOTIDE SEQUENCE</scope>
    <source>
        <strain evidence="3">NC_groundwater_1520_Pr4_B-0.1um_53_5</strain>
    </source>
</reference>
<dbReference type="Pfam" id="PF13173">
    <property type="entry name" value="AAA_14"/>
    <property type="match status" value="1"/>
</dbReference>
<evidence type="ECO:0000313" key="4">
    <source>
        <dbReference type="Proteomes" id="UP000736328"/>
    </source>
</evidence>
<keyword evidence="3" id="KW-0067">ATP-binding</keyword>
<sequence length="307" mass="35479">MVKGYGCLMVDEAQAVPNIGPSLKLLIDNEPGLAVFITGSSAFDLKGKVGEPLVGRSLYLHLHPISQLELTESEDYLTASQRLESRLIYGAYPQVITAETEKEKREQLQSIRDGYLLKDILTLDNLKDSLFVFTLLRLLAFQIGQDVSFAELASNLNVHAKTVRRYLELLEKTFVLFSHQGHSRNLRKEYAKSPRYYFWDNGIRNALISNFNPLHLRDDAGRLGENYCISERIKRNAYKQQAANYYFWRTYDQTEIDLIEERGGRLHGYEFKWSSARAKKPSEFLSVYKHSDYKVVNRNNYLDFIAK</sequence>
<organism evidence="3 4">
    <name type="scientific">candidate division TA06 bacterium</name>
    <dbReference type="NCBI Taxonomy" id="2250710"/>
    <lineage>
        <taxon>Bacteria</taxon>
        <taxon>Bacteria division TA06</taxon>
    </lineage>
</organism>
<gene>
    <name evidence="3" type="ORF">HY768_07515</name>
</gene>
<evidence type="ECO:0000259" key="1">
    <source>
        <dbReference type="Pfam" id="PF13173"/>
    </source>
</evidence>
<feature type="domain" description="AAA" evidence="1">
    <location>
        <begin position="7"/>
        <end position="70"/>
    </location>
</feature>
<dbReference type="Pfam" id="PF13635">
    <property type="entry name" value="DUF4143"/>
    <property type="match status" value="1"/>
</dbReference>
<evidence type="ECO:0000259" key="2">
    <source>
        <dbReference type="Pfam" id="PF13635"/>
    </source>
</evidence>
<dbReference type="GO" id="GO:0005524">
    <property type="term" value="F:ATP binding"/>
    <property type="evidence" value="ECO:0007669"/>
    <property type="project" value="UniProtKB-KW"/>
</dbReference>
<evidence type="ECO:0000313" key="3">
    <source>
        <dbReference type="EMBL" id="MBI4727055.1"/>
    </source>
</evidence>
<name>A0A933MKU1_UNCT6</name>
<keyword evidence="3" id="KW-0547">Nucleotide-binding</keyword>
<protein>
    <submittedName>
        <fullName evidence="3">ATP-binding protein</fullName>
    </submittedName>
</protein>
<dbReference type="Proteomes" id="UP000736328">
    <property type="component" value="Unassembled WGS sequence"/>
</dbReference>
<dbReference type="InterPro" id="IPR025420">
    <property type="entry name" value="DUF4143"/>
</dbReference>
<accession>A0A933MKU1</accession>
<dbReference type="AlphaFoldDB" id="A0A933MKU1"/>
<dbReference type="PANTHER" id="PTHR43566:SF1">
    <property type="entry name" value="AAA+ ATPASE DOMAIN-CONTAINING PROTEIN"/>
    <property type="match status" value="1"/>
</dbReference>
<proteinExistence type="predicted"/>
<dbReference type="EMBL" id="JACQXR010000099">
    <property type="protein sequence ID" value="MBI4727055.1"/>
    <property type="molecule type" value="Genomic_DNA"/>
</dbReference>
<dbReference type="PANTHER" id="PTHR43566">
    <property type="entry name" value="CONSERVED PROTEIN"/>
    <property type="match status" value="1"/>
</dbReference>